<evidence type="ECO:0000313" key="5">
    <source>
        <dbReference type="EMBL" id="MDQ2584205.1"/>
    </source>
</evidence>
<dbReference type="Pfam" id="PF13439">
    <property type="entry name" value="Glyco_transf_4"/>
    <property type="match status" value="1"/>
</dbReference>
<keyword evidence="2 5" id="KW-0808">Transferase</keyword>
<keyword evidence="6" id="KW-1185">Reference proteome</keyword>
<dbReference type="InterPro" id="IPR001296">
    <property type="entry name" value="Glyco_trans_1"/>
</dbReference>
<accession>A0ABU0WWG5</accession>
<dbReference type="GO" id="GO:0016740">
    <property type="term" value="F:transferase activity"/>
    <property type="evidence" value="ECO:0007669"/>
    <property type="project" value="UniProtKB-KW"/>
</dbReference>
<evidence type="ECO:0000256" key="2">
    <source>
        <dbReference type="ARBA" id="ARBA00022679"/>
    </source>
</evidence>
<dbReference type="Pfam" id="PF00534">
    <property type="entry name" value="Glycos_transf_1"/>
    <property type="match status" value="1"/>
</dbReference>
<comment type="caution">
    <text evidence="5">The sequence shown here is derived from an EMBL/GenBank/DDBJ whole genome shotgun (WGS) entry which is preliminary data.</text>
</comment>
<feature type="domain" description="Glycosyltransferase subfamily 4-like N-terminal" evidence="4">
    <location>
        <begin position="22"/>
        <end position="196"/>
    </location>
</feature>
<evidence type="ECO:0000256" key="1">
    <source>
        <dbReference type="ARBA" id="ARBA00022676"/>
    </source>
</evidence>
<gene>
    <name evidence="5" type="ORF">CKY47_09470</name>
</gene>
<dbReference type="EMBL" id="NSDM01000003">
    <property type="protein sequence ID" value="MDQ2584205.1"/>
    <property type="molecule type" value="Genomic_DNA"/>
</dbReference>
<evidence type="ECO:0000259" key="4">
    <source>
        <dbReference type="Pfam" id="PF13439"/>
    </source>
</evidence>
<evidence type="ECO:0000259" key="3">
    <source>
        <dbReference type="Pfam" id="PF00534"/>
    </source>
</evidence>
<dbReference type="RefSeq" id="WP_306745327.1">
    <property type="nucleotide sequence ID" value="NZ_NSDM01000003.1"/>
</dbReference>
<dbReference type="PANTHER" id="PTHR45947">
    <property type="entry name" value="SULFOQUINOVOSYL TRANSFERASE SQD2"/>
    <property type="match status" value="1"/>
</dbReference>
<dbReference type="Gene3D" id="3.40.50.2000">
    <property type="entry name" value="Glycogen Phosphorylase B"/>
    <property type="match status" value="2"/>
</dbReference>
<name>A0ABU0WWG5_9PSEU</name>
<dbReference type="SUPFAM" id="SSF53756">
    <property type="entry name" value="UDP-Glycosyltransferase/glycogen phosphorylase"/>
    <property type="match status" value="1"/>
</dbReference>
<dbReference type="InterPro" id="IPR050194">
    <property type="entry name" value="Glycosyltransferase_grp1"/>
</dbReference>
<dbReference type="Proteomes" id="UP001225605">
    <property type="component" value="Unassembled WGS sequence"/>
</dbReference>
<reference evidence="5 6" key="1">
    <citation type="submission" date="2017-06" db="EMBL/GenBank/DDBJ databases">
        <title>Cultured bacterium strain Saccharothrix yanglingensis Hhs.015.</title>
        <authorList>
            <person name="Xia Y."/>
        </authorList>
    </citation>
    <scope>NUCLEOTIDE SEQUENCE [LARGE SCALE GENOMIC DNA]</scope>
    <source>
        <strain evidence="5 6">Hhs.015</strain>
    </source>
</reference>
<protein>
    <submittedName>
        <fullName evidence="5">Glycosyl transferase</fullName>
    </submittedName>
</protein>
<organism evidence="5 6">
    <name type="scientific">Saccharothrix yanglingensis</name>
    <dbReference type="NCBI Taxonomy" id="659496"/>
    <lineage>
        <taxon>Bacteria</taxon>
        <taxon>Bacillati</taxon>
        <taxon>Actinomycetota</taxon>
        <taxon>Actinomycetes</taxon>
        <taxon>Pseudonocardiales</taxon>
        <taxon>Pseudonocardiaceae</taxon>
        <taxon>Saccharothrix</taxon>
    </lineage>
</organism>
<evidence type="ECO:0000313" key="6">
    <source>
        <dbReference type="Proteomes" id="UP001225605"/>
    </source>
</evidence>
<dbReference type="InterPro" id="IPR028098">
    <property type="entry name" value="Glyco_trans_4-like_N"/>
</dbReference>
<proteinExistence type="predicted"/>
<keyword evidence="1" id="KW-0328">Glycosyltransferase</keyword>
<dbReference type="PANTHER" id="PTHR45947:SF3">
    <property type="entry name" value="SULFOQUINOVOSYL TRANSFERASE SQD2"/>
    <property type="match status" value="1"/>
</dbReference>
<feature type="domain" description="Glycosyl transferase family 1" evidence="3">
    <location>
        <begin position="212"/>
        <end position="365"/>
    </location>
</feature>
<sequence>MRIAMVSEHANPLAALGGVDAGGQNVHVAALSAGLVALGHDVEVYTRRDDRRQPERVRTEQGYDVVHVPAGPPRAVPKDELLPHMGEFARFLGQRWAAGRPDVVHAHFWMSGLASVLAARGLDVPVVQTYHALGTVKRRHQGVGDTSPAQRIGTERMIGREVDLIAATCEDEVAELVRMGVHRSKITVIPCGVDPVRFHPEGPKAPRNRMHRVVTVGRLVPRKGFADLITALRSLPGTELVVAGGPADVTSDPEARRLLAHADRMGVRDRLRLVGRVSRDDMPALLRSADAVACVPWYEPFGIVPLEAMACGVPVVATAVGGLTDTVVHNVTGVLVPPREPLALARALRSLLADRARREAYGIAGSDRVAARYCWDRISESAGRVYERATEGRTGTGRATTGRASAGRAVVVGGTR</sequence>